<dbReference type="Pfam" id="PF00583">
    <property type="entry name" value="Acetyltransf_1"/>
    <property type="match status" value="1"/>
</dbReference>
<keyword evidence="3" id="KW-1185">Reference proteome</keyword>
<dbReference type="PANTHER" id="PTHR43233:SF1">
    <property type="entry name" value="FAMILY N-ACETYLTRANSFERASE, PUTATIVE (AFU_ORTHOLOGUE AFUA_6G03350)-RELATED"/>
    <property type="match status" value="1"/>
</dbReference>
<dbReference type="CDD" id="cd04301">
    <property type="entry name" value="NAT_SF"/>
    <property type="match status" value="1"/>
</dbReference>
<name>A0ABY5I6H4_9FIRM</name>
<dbReference type="InterPro" id="IPR016181">
    <property type="entry name" value="Acyl_CoA_acyltransferase"/>
</dbReference>
<evidence type="ECO:0000313" key="2">
    <source>
        <dbReference type="EMBL" id="UTY39841.1"/>
    </source>
</evidence>
<organism evidence="2 3">
    <name type="scientific">Allocoprobacillus halotolerans</name>
    <dbReference type="NCBI Taxonomy" id="2944914"/>
    <lineage>
        <taxon>Bacteria</taxon>
        <taxon>Bacillati</taxon>
        <taxon>Bacillota</taxon>
        <taxon>Erysipelotrichia</taxon>
        <taxon>Erysipelotrichales</taxon>
        <taxon>Erysipelotrichaceae</taxon>
        <taxon>Allocoprobacillus</taxon>
    </lineage>
</organism>
<dbReference type="Proteomes" id="UP001060112">
    <property type="component" value="Chromosome"/>
</dbReference>
<evidence type="ECO:0000313" key="3">
    <source>
        <dbReference type="Proteomes" id="UP001060112"/>
    </source>
</evidence>
<dbReference type="RefSeq" id="WP_290141270.1">
    <property type="nucleotide sequence ID" value="NZ_CP101620.1"/>
</dbReference>
<evidence type="ECO:0000259" key="1">
    <source>
        <dbReference type="PROSITE" id="PS51186"/>
    </source>
</evidence>
<gene>
    <name evidence="2" type="ORF">NMU03_03260</name>
</gene>
<dbReference type="SUPFAM" id="SSF55729">
    <property type="entry name" value="Acyl-CoA N-acyltransferases (Nat)"/>
    <property type="match status" value="1"/>
</dbReference>
<proteinExistence type="predicted"/>
<dbReference type="InterPro" id="IPR000182">
    <property type="entry name" value="GNAT_dom"/>
</dbReference>
<dbReference type="EMBL" id="CP101620">
    <property type="protein sequence ID" value="UTY39841.1"/>
    <property type="molecule type" value="Genomic_DNA"/>
</dbReference>
<reference evidence="2" key="1">
    <citation type="submission" date="2022-07" db="EMBL/GenBank/DDBJ databases">
        <title>Faecal culturing of patients with breast cancer.</title>
        <authorList>
            <person name="Teng N.M.Y."/>
            <person name="Kiu R."/>
            <person name="Evans R."/>
            <person name="Baker D.J."/>
            <person name="Zenner C."/>
            <person name="Robinson S.D."/>
            <person name="Hall L.J."/>
        </authorList>
    </citation>
    <scope>NUCLEOTIDE SEQUENCE</scope>
    <source>
        <strain evidence="2">LH1062</strain>
    </source>
</reference>
<sequence>MGDYKGLTDKECNYEYSIYREKIFTAEQVEELFLSVKWISGKYPDRLYRALLNSSTVITAWDNKRLVGLVRVLDDGGMVAYIHYVLVHPDYHKNGIAGTMIKQVKEKYKNYLYLEVMPEESKNATFYERFGFQVMKDGVAMQISNY</sequence>
<dbReference type="Gene3D" id="3.40.630.30">
    <property type="match status" value="1"/>
</dbReference>
<dbReference type="PROSITE" id="PS51186">
    <property type="entry name" value="GNAT"/>
    <property type="match status" value="1"/>
</dbReference>
<protein>
    <submittedName>
        <fullName evidence="2">GNAT family N-acetyltransferase</fullName>
    </submittedName>
</protein>
<accession>A0ABY5I6H4</accession>
<dbReference type="InterPro" id="IPR053144">
    <property type="entry name" value="Acetyltransferase_Butenolide"/>
</dbReference>
<dbReference type="PANTHER" id="PTHR43233">
    <property type="entry name" value="FAMILY N-ACETYLTRANSFERASE, PUTATIVE (AFU_ORTHOLOGUE AFUA_6G03350)-RELATED"/>
    <property type="match status" value="1"/>
</dbReference>
<feature type="domain" description="N-acetyltransferase" evidence="1">
    <location>
        <begin position="17"/>
        <end position="146"/>
    </location>
</feature>